<reference evidence="1" key="1">
    <citation type="submission" date="2020-11" db="EMBL/GenBank/DDBJ databases">
        <authorList>
            <person name="Tran Van P."/>
        </authorList>
    </citation>
    <scope>NUCLEOTIDE SEQUENCE</scope>
</reference>
<dbReference type="SUPFAM" id="SSF100910">
    <property type="entry name" value="Chemosensory protein Csp2"/>
    <property type="match status" value="1"/>
</dbReference>
<dbReference type="InterPro" id="IPR036682">
    <property type="entry name" value="OS_D_A10/PebIII_sf"/>
</dbReference>
<organism evidence="1">
    <name type="scientific">Timema bartmani</name>
    <dbReference type="NCBI Taxonomy" id="61472"/>
    <lineage>
        <taxon>Eukaryota</taxon>
        <taxon>Metazoa</taxon>
        <taxon>Ecdysozoa</taxon>
        <taxon>Arthropoda</taxon>
        <taxon>Hexapoda</taxon>
        <taxon>Insecta</taxon>
        <taxon>Pterygota</taxon>
        <taxon>Neoptera</taxon>
        <taxon>Polyneoptera</taxon>
        <taxon>Phasmatodea</taxon>
        <taxon>Timematodea</taxon>
        <taxon>Timematoidea</taxon>
        <taxon>Timematidae</taxon>
        <taxon>Timema</taxon>
    </lineage>
</organism>
<dbReference type="Gene3D" id="1.10.2080.10">
    <property type="entry name" value="Insect odorant-binding protein A10/Ejaculatory bulb-specific protein 3"/>
    <property type="match status" value="1"/>
</dbReference>
<evidence type="ECO:0000313" key="1">
    <source>
        <dbReference type="EMBL" id="CAD7446644.1"/>
    </source>
</evidence>
<proteinExistence type="predicted"/>
<gene>
    <name evidence="1" type="ORF">TBIB3V08_LOCUS8971</name>
</gene>
<dbReference type="AlphaFoldDB" id="A0A7R9I423"/>
<dbReference type="EMBL" id="OD568167">
    <property type="protein sequence ID" value="CAD7446644.1"/>
    <property type="molecule type" value="Genomic_DNA"/>
</dbReference>
<accession>A0A7R9I423</accession>
<sequence>MEMKECGLKGNPIVQCERSVLRWFGHVERISVDLVTRIYEGRTMKMLVVLLMVMSSVLSYDMPDPDNLLFDEKSVTQYVNCLLEKDICPPGIQEFKDDIPEELKTSCETCAPSKRKFIRKTSTYLMKERPEVWKKIVERYDATGKYMDNFLKFLKSDD</sequence>
<dbReference type="Pfam" id="PF03392">
    <property type="entry name" value="OS-D"/>
    <property type="match status" value="1"/>
</dbReference>
<name>A0A7R9I423_9NEOP</name>
<dbReference type="PANTHER" id="PTHR11257:SF12">
    <property type="entry name" value="EJACULATORY BULB-SPECIFIC PROTEIN 3-RELATED"/>
    <property type="match status" value="1"/>
</dbReference>
<evidence type="ECO:0008006" key="2">
    <source>
        <dbReference type="Google" id="ProtNLM"/>
    </source>
</evidence>
<protein>
    <recommendedName>
        <fullName evidence="2">Chemosensory protein</fullName>
    </recommendedName>
</protein>
<dbReference type="InterPro" id="IPR005055">
    <property type="entry name" value="A10/PebIII"/>
</dbReference>
<dbReference type="PANTHER" id="PTHR11257">
    <property type="entry name" value="CHEMOSENSORY PROTEIN-RELATED"/>
    <property type="match status" value="1"/>
</dbReference>